<evidence type="ECO:0000256" key="13">
    <source>
        <dbReference type="SAM" id="Phobius"/>
    </source>
</evidence>
<evidence type="ECO:0000256" key="12">
    <source>
        <dbReference type="ARBA" id="ARBA00023303"/>
    </source>
</evidence>
<evidence type="ECO:0000256" key="11">
    <source>
        <dbReference type="ARBA" id="ARBA00023214"/>
    </source>
</evidence>
<sequence>EFPSPDSREEVWKSFFIRCSTVPAVILGVGFFLALFVLCSGCCCRRENRRRRAPWCLPSFCLGLISVVLVVAGAFIYWETGSKALGTAQIELQRAFDNVTEAATQGAKMKEVGDAMLKNLNGIPKTCPVIIQSRVKKEVKKIAHQVEIFNQAVDGFDDLIQPLPDKVKGVKDHAFEMAQLTAAGLLAPLTLVLLSCVTVILAVSCSCTGHCAGCCLRSFGPLLMAPTVLVIAVAAAVQLEIGVVTSSFCADVDSNSLAFIGKLTGYDSEEYQLSKYYITGEGDNRLLIDLSNASEQLSSANASITAYGREVEALCSWRGLEELEKGAATAQASLHFGNLLLSPQNVYPYYDRAVRQDLCQTTMIGLGWLVLFQVIVGLLLLPLLVCVATRYLQARRGWHQGQQEALELRGARAMHGGPPPQV</sequence>
<dbReference type="OrthoDB" id="438951at2759"/>
<dbReference type="GO" id="GO:0034707">
    <property type="term" value="C:chloride channel complex"/>
    <property type="evidence" value="ECO:0007669"/>
    <property type="project" value="UniProtKB-KW"/>
</dbReference>
<dbReference type="EMBL" id="CAMXCT020000415">
    <property type="protein sequence ID" value="CAL1131877.1"/>
    <property type="molecule type" value="Genomic_DNA"/>
</dbReference>
<dbReference type="EMBL" id="CAMXCT030000415">
    <property type="protein sequence ID" value="CAL4765814.1"/>
    <property type="molecule type" value="Genomic_DNA"/>
</dbReference>
<keyword evidence="4" id="KW-1003">Cell membrane</keyword>
<dbReference type="PANTHER" id="PTHR12424:SF8">
    <property type="entry name" value="PROTEIN TWEETY"/>
    <property type="match status" value="1"/>
</dbReference>
<dbReference type="GO" id="GO:0005886">
    <property type="term" value="C:plasma membrane"/>
    <property type="evidence" value="ECO:0007669"/>
    <property type="project" value="UniProtKB-SubCell"/>
</dbReference>
<dbReference type="InterPro" id="IPR006990">
    <property type="entry name" value="Tweety"/>
</dbReference>
<protein>
    <submittedName>
        <fullName evidence="16">Protein tweety homolog</fullName>
    </submittedName>
</protein>
<keyword evidence="7" id="KW-0406">Ion transport</keyword>
<dbReference type="Proteomes" id="UP001152797">
    <property type="component" value="Unassembled WGS sequence"/>
</dbReference>
<keyword evidence="3" id="KW-0813">Transport</keyword>
<evidence type="ECO:0000313" key="15">
    <source>
        <dbReference type="EMBL" id="CAL1131877.1"/>
    </source>
</evidence>
<reference evidence="15" key="2">
    <citation type="submission" date="2024-04" db="EMBL/GenBank/DDBJ databases">
        <authorList>
            <person name="Chen Y."/>
            <person name="Shah S."/>
            <person name="Dougan E. K."/>
            <person name="Thang M."/>
            <person name="Chan C."/>
        </authorList>
    </citation>
    <scope>NUCLEOTIDE SEQUENCE [LARGE SCALE GENOMIC DNA]</scope>
</reference>
<evidence type="ECO:0000256" key="9">
    <source>
        <dbReference type="ARBA" id="ARBA00023173"/>
    </source>
</evidence>
<keyword evidence="10" id="KW-0325">Glycoprotein</keyword>
<keyword evidence="11" id="KW-0868">Chloride</keyword>
<comment type="similarity">
    <text evidence="2">Belongs to the tweety family.</text>
</comment>
<gene>
    <name evidence="14" type="ORF">C1SCF055_LOCUS6552</name>
</gene>
<evidence type="ECO:0000256" key="1">
    <source>
        <dbReference type="ARBA" id="ARBA00004651"/>
    </source>
</evidence>
<evidence type="ECO:0000256" key="8">
    <source>
        <dbReference type="ARBA" id="ARBA00023136"/>
    </source>
</evidence>
<feature type="transmembrane region" description="Helical" evidence="13">
    <location>
        <begin position="55"/>
        <end position="78"/>
    </location>
</feature>
<proteinExistence type="inferred from homology"/>
<keyword evidence="8 13" id="KW-0472">Membrane</keyword>
<evidence type="ECO:0000256" key="10">
    <source>
        <dbReference type="ARBA" id="ARBA00023180"/>
    </source>
</evidence>
<evidence type="ECO:0000313" key="17">
    <source>
        <dbReference type="Proteomes" id="UP001152797"/>
    </source>
</evidence>
<accession>A0A9P1FLK1</accession>
<evidence type="ECO:0000256" key="6">
    <source>
        <dbReference type="ARBA" id="ARBA00022989"/>
    </source>
</evidence>
<feature type="transmembrane region" description="Helical" evidence="13">
    <location>
        <begin position="20"/>
        <end position="43"/>
    </location>
</feature>
<comment type="caution">
    <text evidence="14">The sequence shown here is derived from an EMBL/GenBank/DDBJ whole genome shotgun (WGS) entry which is preliminary data.</text>
</comment>
<reference evidence="14" key="1">
    <citation type="submission" date="2022-10" db="EMBL/GenBank/DDBJ databases">
        <authorList>
            <person name="Chen Y."/>
            <person name="Dougan E. K."/>
            <person name="Chan C."/>
            <person name="Rhodes N."/>
            <person name="Thang M."/>
        </authorList>
    </citation>
    <scope>NUCLEOTIDE SEQUENCE</scope>
</reference>
<evidence type="ECO:0000313" key="16">
    <source>
        <dbReference type="EMBL" id="CAL4765814.1"/>
    </source>
</evidence>
<dbReference type="AlphaFoldDB" id="A0A9P1FLK1"/>
<comment type="subcellular location">
    <subcellularLocation>
        <location evidence="1">Cell membrane</location>
        <topology evidence="1">Multi-pass membrane protein</topology>
    </subcellularLocation>
</comment>
<evidence type="ECO:0000256" key="7">
    <source>
        <dbReference type="ARBA" id="ARBA00023065"/>
    </source>
</evidence>
<keyword evidence="6 13" id="KW-1133">Transmembrane helix</keyword>
<dbReference type="GO" id="GO:0072320">
    <property type="term" value="F:volume-sensitive chloride channel activity"/>
    <property type="evidence" value="ECO:0007669"/>
    <property type="project" value="TreeGrafter"/>
</dbReference>
<organism evidence="14">
    <name type="scientific">Cladocopium goreaui</name>
    <dbReference type="NCBI Taxonomy" id="2562237"/>
    <lineage>
        <taxon>Eukaryota</taxon>
        <taxon>Sar</taxon>
        <taxon>Alveolata</taxon>
        <taxon>Dinophyceae</taxon>
        <taxon>Suessiales</taxon>
        <taxon>Symbiodiniaceae</taxon>
        <taxon>Cladocopium</taxon>
    </lineage>
</organism>
<name>A0A9P1FLK1_9DINO</name>
<evidence type="ECO:0000256" key="4">
    <source>
        <dbReference type="ARBA" id="ARBA00022475"/>
    </source>
</evidence>
<dbReference type="GO" id="GO:0005229">
    <property type="term" value="F:intracellularly calcium-gated chloride channel activity"/>
    <property type="evidence" value="ECO:0007669"/>
    <property type="project" value="TreeGrafter"/>
</dbReference>
<dbReference type="Pfam" id="PF04906">
    <property type="entry name" value="Tweety"/>
    <property type="match status" value="1"/>
</dbReference>
<keyword evidence="5 13" id="KW-0812">Transmembrane</keyword>
<dbReference type="PANTHER" id="PTHR12424">
    <property type="entry name" value="TWEETY-RELATED"/>
    <property type="match status" value="1"/>
</dbReference>
<keyword evidence="12" id="KW-0407">Ion channel</keyword>
<feature type="transmembrane region" description="Helical" evidence="13">
    <location>
        <begin position="185"/>
        <end position="207"/>
    </location>
</feature>
<keyword evidence="17" id="KW-1185">Reference proteome</keyword>
<feature type="transmembrane region" description="Helical" evidence="13">
    <location>
        <begin position="219"/>
        <end position="239"/>
    </location>
</feature>
<keyword evidence="9" id="KW-0869">Chloride channel</keyword>
<feature type="non-terminal residue" evidence="14">
    <location>
        <position position="1"/>
    </location>
</feature>
<feature type="transmembrane region" description="Helical" evidence="13">
    <location>
        <begin position="365"/>
        <end position="388"/>
    </location>
</feature>
<evidence type="ECO:0000256" key="3">
    <source>
        <dbReference type="ARBA" id="ARBA00022448"/>
    </source>
</evidence>
<dbReference type="EMBL" id="CAMXCT010000415">
    <property type="protein sequence ID" value="CAI3978502.1"/>
    <property type="molecule type" value="Genomic_DNA"/>
</dbReference>
<evidence type="ECO:0000256" key="2">
    <source>
        <dbReference type="ARBA" id="ARBA00009849"/>
    </source>
</evidence>
<evidence type="ECO:0000313" key="14">
    <source>
        <dbReference type="EMBL" id="CAI3978502.1"/>
    </source>
</evidence>
<evidence type="ECO:0000256" key="5">
    <source>
        <dbReference type="ARBA" id="ARBA00022692"/>
    </source>
</evidence>